<sequence>MELLRIDTVDQQSEEVVPIFLGDNLFQRIPSSVSHFRFGIAGPRPQIIQERTGRSKSEPPPILSFH</sequence>
<proteinExistence type="predicted"/>
<comment type="caution">
    <text evidence="1">The sequence shown here is derived from an EMBL/GenBank/DDBJ whole genome shotgun (WGS) entry which is preliminary data.</text>
</comment>
<evidence type="ECO:0000313" key="2">
    <source>
        <dbReference type="Proteomes" id="UP000266677"/>
    </source>
</evidence>
<protein>
    <submittedName>
        <fullName evidence="1">Uncharacterized protein</fullName>
    </submittedName>
</protein>
<dbReference type="AlphaFoldDB" id="A0A3A4KBC9"/>
<dbReference type="Proteomes" id="UP000266677">
    <property type="component" value="Unassembled WGS sequence"/>
</dbReference>
<accession>A0A3A4KBC9</accession>
<organism evidence="1 2">
    <name type="scientific">Nocardia panacis</name>
    <dbReference type="NCBI Taxonomy" id="2340916"/>
    <lineage>
        <taxon>Bacteria</taxon>
        <taxon>Bacillati</taxon>
        <taxon>Actinomycetota</taxon>
        <taxon>Actinomycetes</taxon>
        <taxon>Mycobacteriales</taxon>
        <taxon>Nocardiaceae</taxon>
        <taxon>Nocardia</taxon>
    </lineage>
</organism>
<reference evidence="1 2" key="1">
    <citation type="submission" date="2018-09" db="EMBL/GenBank/DDBJ databases">
        <title>YIM PH21274 draft genome.</title>
        <authorList>
            <person name="Miao C."/>
        </authorList>
    </citation>
    <scope>NUCLEOTIDE SEQUENCE [LARGE SCALE GENOMIC DNA]</scope>
    <source>
        <strain evidence="1 2">YIM PH 21724</strain>
    </source>
</reference>
<evidence type="ECO:0000313" key="1">
    <source>
        <dbReference type="EMBL" id="RJO79167.1"/>
    </source>
</evidence>
<keyword evidence="2" id="KW-1185">Reference proteome</keyword>
<name>A0A3A4KBC9_9NOCA</name>
<gene>
    <name evidence="1" type="ORF">D5S18_02120</name>
</gene>
<dbReference type="EMBL" id="QZFU01000010">
    <property type="protein sequence ID" value="RJO79167.1"/>
    <property type="molecule type" value="Genomic_DNA"/>
</dbReference>